<dbReference type="InterPro" id="IPR036378">
    <property type="entry name" value="FAS1_dom_sf"/>
</dbReference>
<evidence type="ECO:0000313" key="4">
    <source>
        <dbReference type="EMBL" id="KAL1582058.1"/>
    </source>
</evidence>
<dbReference type="GO" id="GO:0016236">
    <property type="term" value="P:macroautophagy"/>
    <property type="evidence" value="ECO:0007669"/>
    <property type="project" value="TreeGrafter"/>
</dbReference>
<feature type="domain" description="FAS1" evidence="3">
    <location>
        <begin position="22"/>
        <end position="168"/>
    </location>
</feature>
<feature type="signal peptide" evidence="2">
    <location>
        <begin position="1"/>
        <end position="18"/>
    </location>
</feature>
<accession>A0AB34KBY5</accession>
<dbReference type="FunFam" id="2.30.180.10:FF:000032">
    <property type="entry name" value="Fasciclin domain-containing protein, putative"/>
    <property type="match status" value="1"/>
</dbReference>
<keyword evidence="2" id="KW-0732">Signal</keyword>
<dbReference type="PROSITE" id="PS50213">
    <property type="entry name" value="FAS1"/>
    <property type="match status" value="2"/>
</dbReference>
<keyword evidence="5" id="KW-1185">Reference proteome</keyword>
<evidence type="ECO:0000256" key="2">
    <source>
        <dbReference type="SAM" id="SignalP"/>
    </source>
</evidence>
<dbReference type="GO" id="GO:0000329">
    <property type="term" value="C:fungal-type vacuole membrane"/>
    <property type="evidence" value="ECO:0007669"/>
    <property type="project" value="TreeGrafter"/>
</dbReference>
<feature type="chain" id="PRO_5044301277" description="FAS1 domain-containing protein" evidence="2">
    <location>
        <begin position="19"/>
        <end position="403"/>
    </location>
</feature>
<dbReference type="Gene3D" id="2.30.180.10">
    <property type="entry name" value="FAS1 domain"/>
    <property type="match status" value="2"/>
</dbReference>
<dbReference type="InterPro" id="IPR050904">
    <property type="entry name" value="Adhesion/Biosynth-related"/>
</dbReference>
<comment type="caution">
    <text evidence="4">The sequence shown here is derived from an EMBL/GenBank/DDBJ whole genome shotgun (WGS) entry which is preliminary data.</text>
</comment>
<gene>
    <name evidence="4" type="ORF">WHR41_09141</name>
</gene>
<dbReference type="GeneID" id="96010583"/>
<organism evidence="4 5">
    <name type="scientific">Cladosporium halotolerans</name>
    <dbReference type="NCBI Taxonomy" id="1052096"/>
    <lineage>
        <taxon>Eukaryota</taxon>
        <taxon>Fungi</taxon>
        <taxon>Dikarya</taxon>
        <taxon>Ascomycota</taxon>
        <taxon>Pezizomycotina</taxon>
        <taxon>Dothideomycetes</taxon>
        <taxon>Dothideomycetidae</taxon>
        <taxon>Cladosporiales</taxon>
        <taxon>Cladosporiaceae</taxon>
        <taxon>Cladosporium</taxon>
    </lineage>
</organism>
<dbReference type="Proteomes" id="UP000803884">
    <property type="component" value="Unassembled WGS sequence"/>
</dbReference>
<protein>
    <recommendedName>
        <fullName evidence="3">FAS1 domain-containing protein</fullName>
    </recommendedName>
</protein>
<dbReference type="SMART" id="SM00554">
    <property type="entry name" value="FAS1"/>
    <property type="match status" value="2"/>
</dbReference>
<proteinExistence type="predicted"/>
<dbReference type="RefSeq" id="XP_069225165.1">
    <property type="nucleotide sequence ID" value="XM_069377745.1"/>
</dbReference>
<dbReference type="PANTHER" id="PTHR10900:SF77">
    <property type="entry name" value="FI19380P1"/>
    <property type="match status" value="1"/>
</dbReference>
<dbReference type="EMBL" id="JAAQHG020000072">
    <property type="protein sequence ID" value="KAL1582058.1"/>
    <property type="molecule type" value="Genomic_DNA"/>
</dbReference>
<evidence type="ECO:0000313" key="5">
    <source>
        <dbReference type="Proteomes" id="UP000803884"/>
    </source>
</evidence>
<dbReference type="AlphaFoldDB" id="A0AB34KBY5"/>
<dbReference type="InterPro" id="IPR000782">
    <property type="entry name" value="FAS1_domain"/>
</dbReference>
<dbReference type="PANTHER" id="PTHR10900">
    <property type="entry name" value="PERIOSTIN-RELATED"/>
    <property type="match status" value="1"/>
</dbReference>
<feature type="domain" description="FAS1" evidence="3">
    <location>
        <begin position="170"/>
        <end position="297"/>
    </location>
</feature>
<dbReference type="SUPFAM" id="SSF82153">
    <property type="entry name" value="FAS1 domain"/>
    <property type="match status" value="2"/>
</dbReference>
<feature type="compositionally biased region" description="Polar residues" evidence="1">
    <location>
        <begin position="322"/>
        <end position="333"/>
    </location>
</feature>
<name>A0AB34KBY5_9PEZI</name>
<feature type="region of interest" description="Disordered" evidence="1">
    <location>
        <begin position="301"/>
        <end position="380"/>
    </location>
</feature>
<evidence type="ECO:0000256" key="1">
    <source>
        <dbReference type="SAM" id="MobiDB-lite"/>
    </source>
</evidence>
<feature type="compositionally biased region" description="Low complexity" evidence="1">
    <location>
        <begin position="334"/>
        <end position="349"/>
    </location>
</feature>
<sequence length="403" mass="40473">MQLKQFLGAALAVVAARAQDAPANLTSVLSGNQNLSSLVTLLQSVPDVAEALSGASNITLFAPSNDALNALNSSGVLSSGQEGLVQALLNYHVLIGQFTSENITETPAFPATLLNDTAYANVTGGQVVECRAEDDGVYVISGLKNNATVVEADLTFDGGVVHVIDSLLTIPPNVSTVAQEANLTALLGALNATELTEAVNTTPDLTIFAPNNAAFQDIASVLANISVEDAASVLQYHVINGTVAYSSTLTNGSVPTLGGGNITVTIIDGEVFVNRARVINSDILLSNGVLHVIDSVLSANDSSPANGTESDDEPANAYPGASSASDVPFTSGQPSPTSTNAALTSTTNAVAEGFPTNTGGTIGDNAAGNPEASSTGSEGAAPIQTGAIGAAALFGGAAIFANM</sequence>
<reference evidence="4 5" key="1">
    <citation type="journal article" date="2020" name="Microbiol. Resour. Announc.">
        <title>Draft Genome Sequence of a Cladosporium Species Isolated from the Mesophotic Ascidian Didemnum maculosum.</title>
        <authorList>
            <person name="Gioti A."/>
            <person name="Siaperas R."/>
            <person name="Nikolaivits E."/>
            <person name="Le Goff G."/>
            <person name="Ouazzani J."/>
            <person name="Kotoulas G."/>
            <person name="Topakas E."/>
        </authorList>
    </citation>
    <scope>NUCLEOTIDE SEQUENCE [LARGE SCALE GENOMIC DNA]</scope>
    <source>
        <strain evidence="4 5">TM138-S3</strain>
    </source>
</reference>
<evidence type="ECO:0000259" key="3">
    <source>
        <dbReference type="PROSITE" id="PS50213"/>
    </source>
</evidence>
<dbReference type="Pfam" id="PF02469">
    <property type="entry name" value="Fasciclin"/>
    <property type="match status" value="2"/>
</dbReference>